<evidence type="ECO:0000259" key="11">
    <source>
        <dbReference type="Pfam" id="PF00912"/>
    </source>
</evidence>
<feature type="compositionally biased region" description="Gly residues" evidence="9">
    <location>
        <begin position="812"/>
        <end position="836"/>
    </location>
</feature>
<dbReference type="SUPFAM" id="SSF56601">
    <property type="entry name" value="beta-lactamase/transpeptidase-like"/>
    <property type="match status" value="1"/>
</dbReference>
<feature type="region of interest" description="Disordered" evidence="9">
    <location>
        <begin position="1"/>
        <end position="45"/>
    </location>
</feature>
<comment type="catalytic activity">
    <reaction evidence="8">
        <text>[GlcNAc-(1-&gt;4)-Mur2Ac(oyl-L-Ala-gamma-D-Glu-L-Lys-D-Ala-D-Ala)](n)-di-trans,octa-cis-undecaprenyl diphosphate + beta-D-GlcNAc-(1-&gt;4)-Mur2Ac(oyl-L-Ala-gamma-D-Glu-L-Lys-D-Ala-D-Ala)-di-trans,octa-cis-undecaprenyl diphosphate = [GlcNAc-(1-&gt;4)-Mur2Ac(oyl-L-Ala-gamma-D-Glu-L-Lys-D-Ala-D-Ala)](n+1)-di-trans,octa-cis-undecaprenyl diphosphate + di-trans,octa-cis-undecaprenyl diphosphate + H(+)</text>
        <dbReference type="Rhea" id="RHEA:23708"/>
        <dbReference type="Rhea" id="RHEA-COMP:9602"/>
        <dbReference type="Rhea" id="RHEA-COMP:9603"/>
        <dbReference type="ChEBI" id="CHEBI:15378"/>
        <dbReference type="ChEBI" id="CHEBI:58405"/>
        <dbReference type="ChEBI" id="CHEBI:60033"/>
        <dbReference type="ChEBI" id="CHEBI:78435"/>
        <dbReference type="EC" id="2.4.99.28"/>
    </reaction>
</comment>
<feature type="compositionally biased region" description="Low complexity" evidence="9">
    <location>
        <begin position="865"/>
        <end position="878"/>
    </location>
</feature>
<dbReference type="InterPro" id="IPR012338">
    <property type="entry name" value="Beta-lactam/transpept-like"/>
</dbReference>
<keyword evidence="6" id="KW-0511">Multifunctional enzyme</keyword>
<evidence type="ECO:0000256" key="8">
    <source>
        <dbReference type="ARBA" id="ARBA00049902"/>
    </source>
</evidence>
<dbReference type="InterPro" id="IPR050396">
    <property type="entry name" value="Glycosyltr_51/Transpeptidase"/>
</dbReference>
<feature type="domain" description="Penicillin-binding protein transpeptidase" evidence="10">
    <location>
        <begin position="409"/>
        <end position="666"/>
    </location>
</feature>
<evidence type="ECO:0000256" key="2">
    <source>
        <dbReference type="ARBA" id="ARBA00022670"/>
    </source>
</evidence>
<dbReference type="SUPFAM" id="SSF53955">
    <property type="entry name" value="Lysozyme-like"/>
    <property type="match status" value="1"/>
</dbReference>
<evidence type="ECO:0000313" key="12">
    <source>
        <dbReference type="EMBL" id="MCS0634654.1"/>
    </source>
</evidence>
<dbReference type="Pfam" id="PF00905">
    <property type="entry name" value="Transpeptidase"/>
    <property type="match status" value="1"/>
</dbReference>
<keyword evidence="2" id="KW-0645">Protease</keyword>
<feature type="compositionally biased region" description="Low complexity" evidence="9">
    <location>
        <begin position="887"/>
        <end position="896"/>
    </location>
</feature>
<reference evidence="12" key="1">
    <citation type="submission" date="2022-08" db="EMBL/GenBank/DDBJ databases">
        <authorList>
            <person name="Somphong A."/>
            <person name="Phongsopitanun W."/>
        </authorList>
    </citation>
    <scope>NUCLEOTIDE SEQUENCE</scope>
    <source>
        <strain evidence="12">LP05-1</strain>
    </source>
</reference>
<feature type="compositionally biased region" description="Basic and acidic residues" evidence="9">
    <location>
        <begin position="1"/>
        <end position="16"/>
    </location>
</feature>
<keyword evidence="13" id="KW-1185">Reference proteome</keyword>
<feature type="compositionally biased region" description="Basic residues" evidence="9">
    <location>
        <begin position="27"/>
        <end position="45"/>
    </location>
</feature>
<gene>
    <name evidence="12" type="ORF">NX801_03065</name>
</gene>
<name>A0ABT2CDF8_9ACTN</name>
<dbReference type="Gene3D" id="1.10.3810.10">
    <property type="entry name" value="Biosynthetic peptidoglycan transglycosylase-like"/>
    <property type="match status" value="1"/>
</dbReference>
<dbReference type="InterPro" id="IPR001264">
    <property type="entry name" value="Glyco_trans_51"/>
</dbReference>
<evidence type="ECO:0000256" key="9">
    <source>
        <dbReference type="SAM" id="MobiDB-lite"/>
    </source>
</evidence>
<dbReference type="EMBL" id="JANUGQ010000001">
    <property type="protein sequence ID" value="MCS0634654.1"/>
    <property type="molecule type" value="Genomic_DNA"/>
</dbReference>
<dbReference type="Gene3D" id="3.40.710.10">
    <property type="entry name" value="DD-peptidase/beta-lactamase superfamily"/>
    <property type="match status" value="1"/>
</dbReference>
<dbReference type="Proteomes" id="UP001431313">
    <property type="component" value="Unassembled WGS sequence"/>
</dbReference>
<evidence type="ECO:0000256" key="5">
    <source>
        <dbReference type="ARBA" id="ARBA00022801"/>
    </source>
</evidence>
<evidence type="ECO:0000259" key="10">
    <source>
        <dbReference type="Pfam" id="PF00905"/>
    </source>
</evidence>
<sequence length="915" mass="94421">MRDKSSRPGWDPRDPTPDGAPSGSAPRRTRRQERRAERKARRRQRRTGWRRLLPTWRMVLGALFLGVLLVAGGFVAGYHLVGIPPANAAATAQSNVYLYRDGTPIAQSGAVNRENVPLAEIPAAVRHAVLAAEDRDFYTTPAVDPGAMARAAWNTVTGKGTQGGSTITQQYVKNYYLGQERTLTRKVKEFFIALKLGREKSKDEIFEGYLNTSYYGRNAYGIQAAARAYYGTDVQRLGEQTTGRDTGGRATGRDTAGQAAGREVDGQAAGRGAYLASLLNAPSAYDIVAHPQNRPRALARWNYVLDAMVKEQWLEPAERAATRFPAPGKAVPADSLSGQRGYLLGAVEDYLTGEGLVDERTLAAGGYRITTTLDRVKQESLVRAVTQQVTDRLDATSAADRNVRVGAASVEPATGRVVALYGGVDYTRQYVNNATRRDYQVGSTFKPFVFAAAVDSGAATRGGEPITPNTVYDGTNKRPVQGWSGTPYAPANEDGRSYGPITVREATDKSVNAVYAQLAVDVGPARARSTAVALGLPATTPDLTATPSVALGTATASVLDMAEAYATLANHGRHGRYTLVEKVEKDGSVRALTGRAERQAVSRQAADTTTSMLQSVVQAGTGTAARSAGRPAAGKTGTAEEDRAAWFAGYTPDLATVVAVLGQDPKTGAQRPLYGALGAARINGGGEPARIWGQYTRDALAGSPVRHFDLVLAEGAGPAEEPHPRSSPGATDSPVPDGDRQPGDGQRSRTPGPGRPEDGGGAPTAPGDGQVPGPDTGREQPAPDPDGGTGTTTGVPGDIGGGGHQDPDAGDTGAGDTGPGMGPGAGPGGTATGGPAGTYRPPGTHGGTGSGAALPAGTRPAVARPAGSAAGPGETAPAGGTGPADGGPPARDSAPAEAVDAIGDILRAGAAALGR</sequence>
<dbReference type="PANTHER" id="PTHR32282">
    <property type="entry name" value="BINDING PROTEIN TRANSPEPTIDASE, PUTATIVE-RELATED"/>
    <property type="match status" value="1"/>
</dbReference>
<dbReference type="InterPro" id="IPR036950">
    <property type="entry name" value="PBP_transglycosylase"/>
</dbReference>
<evidence type="ECO:0000256" key="7">
    <source>
        <dbReference type="ARBA" id="ARBA00034000"/>
    </source>
</evidence>
<feature type="region of interest" description="Disordered" evidence="9">
    <location>
        <begin position="239"/>
        <end position="260"/>
    </location>
</feature>
<dbReference type="InterPro" id="IPR023346">
    <property type="entry name" value="Lysozyme-like_dom_sf"/>
</dbReference>
<protein>
    <submittedName>
        <fullName evidence="12">Transglycosylase domain-containing protein</fullName>
    </submittedName>
</protein>
<evidence type="ECO:0000256" key="3">
    <source>
        <dbReference type="ARBA" id="ARBA00022676"/>
    </source>
</evidence>
<dbReference type="Pfam" id="PF00912">
    <property type="entry name" value="Transgly"/>
    <property type="match status" value="1"/>
</dbReference>
<feature type="region of interest" description="Disordered" evidence="9">
    <location>
        <begin position="716"/>
        <end position="898"/>
    </location>
</feature>
<comment type="caution">
    <text evidence="12">The sequence shown here is derived from an EMBL/GenBank/DDBJ whole genome shotgun (WGS) entry which is preliminary data.</text>
</comment>
<keyword evidence="5" id="KW-0378">Hydrolase</keyword>
<dbReference type="PANTHER" id="PTHR32282:SF34">
    <property type="entry name" value="PENICILLIN-BINDING PROTEIN 1A"/>
    <property type="match status" value="1"/>
</dbReference>
<feature type="domain" description="Glycosyl transferase family 51" evidence="11">
    <location>
        <begin position="102"/>
        <end position="308"/>
    </location>
</feature>
<dbReference type="RefSeq" id="WP_258785154.1">
    <property type="nucleotide sequence ID" value="NZ_JANUGQ010000001.1"/>
</dbReference>
<feature type="compositionally biased region" description="Gly residues" evidence="9">
    <location>
        <begin position="787"/>
        <end position="804"/>
    </location>
</feature>
<evidence type="ECO:0000313" key="13">
    <source>
        <dbReference type="Proteomes" id="UP001431313"/>
    </source>
</evidence>
<evidence type="ECO:0000256" key="4">
    <source>
        <dbReference type="ARBA" id="ARBA00022679"/>
    </source>
</evidence>
<evidence type="ECO:0000256" key="1">
    <source>
        <dbReference type="ARBA" id="ARBA00022645"/>
    </source>
</evidence>
<keyword evidence="4" id="KW-0808">Transferase</keyword>
<keyword evidence="3" id="KW-0328">Glycosyltransferase</keyword>
<organism evidence="12 13">
    <name type="scientific">Streptomyces pyxinae</name>
    <dbReference type="NCBI Taxonomy" id="2970734"/>
    <lineage>
        <taxon>Bacteria</taxon>
        <taxon>Bacillati</taxon>
        <taxon>Actinomycetota</taxon>
        <taxon>Actinomycetes</taxon>
        <taxon>Kitasatosporales</taxon>
        <taxon>Streptomycetaceae</taxon>
        <taxon>Streptomyces</taxon>
    </lineage>
</organism>
<proteinExistence type="predicted"/>
<keyword evidence="1" id="KW-0121">Carboxypeptidase</keyword>
<accession>A0ABT2CDF8</accession>
<dbReference type="InterPro" id="IPR001460">
    <property type="entry name" value="PCN-bd_Tpept"/>
</dbReference>
<comment type="catalytic activity">
    <reaction evidence="7">
        <text>Preferential cleavage: (Ac)2-L-Lys-D-Ala-|-D-Ala. Also transpeptidation of peptidyl-alanyl moieties that are N-acyl substituents of D-alanine.</text>
        <dbReference type="EC" id="3.4.16.4"/>
    </reaction>
</comment>
<evidence type="ECO:0000256" key="6">
    <source>
        <dbReference type="ARBA" id="ARBA00023268"/>
    </source>
</evidence>